<dbReference type="Proteomes" id="UP000836402">
    <property type="component" value="Unassembled WGS sequence"/>
</dbReference>
<gene>
    <name evidence="2" type="ORF">JKIAZH3_G1028</name>
</gene>
<feature type="region of interest" description="Disordered" evidence="1">
    <location>
        <begin position="257"/>
        <end position="303"/>
    </location>
</feature>
<feature type="region of interest" description="Disordered" evidence="1">
    <location>
        <begin position="1"/>
        <end position="61"/>
    </location>
</feature>
<evidence type="ECO:0000313" key="2">
    <source>
        <dbReference type="EMBL" id="CAD6900132.1"/>
    </source>
</evidence>
<feature type="compositionally biased region" description="Gly residues" evidence="1">
    <location>
        <begin position="257"/>
        <end position="268"/>
    </location>
</feature>
<name>A0ABN7IHN7_9BASI</name>
<sequence length="355" mass="37300">MSNSGSSYPCPGHSRSHDHGASQLTGHLTPIKFYAEDDEKERGNTPSSSSDGGGGGGLSEHEYEVRIGRAIDLLRSTLPDFMRLGLVDSPPSSSSSAHSIPLLDPLSLVRIAAPTLRRRRQEQRRAGVEGAGEREGVGGGGSIYHPDVLFEFMPSLTSSSADDDGGSFLSSPSSSSSASSSSSSSSSASPSSPASSSTPEDPSSALQDEIEGKASFSFSGRTLYLASAHVLRHALNAIFSEPHVSVDRLRLVRAGKSGSGGVGGGGRSGIHSHSSHRRIGDEEPPEDQHQPLSSRSTGGGGGADELIARLTFSGLTRVTQQPHEYTVLFRYTLDRGTGQIGRHRVERIQPEVGRS</sequence>
<reference evidence="2" key="1">
    <citation type="submission" date="2020-10" db="EMBL/GenBank/DDBJ databases">
        <authorList>
            <person name="Sedaghatjoo S."/>
        </authorList>
    </citation>
    <scope>NUCLEOTIDE SEQUENCE</scope>
    <source>
        <strain evidence="2">AZH3</strain>
    </source>
</reference>
<feature type="region of interest" description="Disordered" evidence="1">
    <location>
        <begin position="117"/>
        <end position="140"/>
    </location>
</feature>
<keyword evidence="3" id="KW-1185">Reference proteome</keyword>
<feature type="compositionally biased region" description="Low complexity" evidence="1">
    <location>
        <begin position="170"/>
        <end position="197"/>
    </location>
</feature>
<evidence type="ECO:0000313" key="3">
    <source>
        <dbReference type="Proteomes" id="UP000836402"/>
    </source>
</evidence>
<proteinExistence type="predicted"/>
<evidence type="ECO:0000256" key="1">
    <source>
        <dbReference type="SAM" id="MobiDB-lite"/>
    </source>
</evidence>
<feature type="region of interest" description="Disordered" evidence="1">
    <location>
        <begin position="161"/>
        <end position="207"/>
    </location>
</feature>
<comment type="caution">
    <text evidence="2">The sequence shown here is derived from an EMBL/GenBank/DDBJ whole genome shotgun (WGS) entry which is preliminary data.</text>
</comment>
<feature type="compositionally biased region" description="Basic and acidic residues" evidence="1">
    <location>
        <begin position="278"/>
        <end position="289"/>
    </location>
</feature>
<protein>
    <submittedName>
        <fullName evidence="2">Uncharacterized protein</fullName>
    </submittedName>
</protein>
<accession>A0ABN7IHN7</accession>
<dbReference type="EMBL" id="CAJHJG010000265">
    <property type="protein sequence ID" value="CAD6900132.1"/>
    <property type="molecule type" value="Genomic_DNA"/>
</dbReference>
<feature type="compositionally biased region" description="Basic and acidic residues" evidence="1">
    <location>
        <begin position="123"/>
        <end position="136"/>
    </location>
</feature>
<feature type="non-terminal residue" evidence="2">
    <location>
        <position position="355"/>
    </location>
</feature>
<organism evidence="2 3">
    <name type="scientific">Tilletia caries</name>
    <name type="common">wheat bunt fungus</name>
    <dbReference type="NCBI Taxonomy" id="13290"/>
    <lineage>
        <taxon>Eukaryota</taxon>
        <taxon>Fungi</taxon>
        <taxon>Dikarya</taxon>
        <taxon>Basidiomycota</taxon>
        <taxon>Ustilaginomycotina</taxon>
        <taxon>Exobasidiomycetes</taxon>
        <taxon>Tilletiales</taxon>
        <taxon>Tilletiaceae</taxon>
        <taxon>Tilletia</taxon>
    </lineage>
</organism>